<dbReference type="PANTHER" id="PTHR33540:SF2">
    <property type="entry name" value="TRNA THREONYLCARBAMOYLADENOSINE BIOSYNTHESIS PROTEIN TSAE"/>
    <property type="match status" value="1"/>
</dbReference>
<organism evidence="11 12">
    <name type="scientific">Staphylococcus cohnii subsp. cohnii</name>
    <dbReference type="NCBI Taxonomy" id="74704"/>
    <lineage>
        <taxon>Bacteria</taxon>
        <taxon>Bacillati</taxon>
        <taxon>Bacillota</taxon>
        <taxon>Bacilli</taxon>
        <taxon>Bacillales</taxon>
        <taxon>Staphylococcaceae</taxon>
        <taxon>Staphylococcus</taxon>
        <taxon>Staphylococcus cohnii species complex</taxon>
    </lineage>
</organism>
<keyword evidence="6" id="KW-0479">Metal-binding</keyword>
<keyword evidence="8" id="KW-0067">ATP-binding</keyword>
<dbReference type="PATRIC" id="fig|74704.6.peg.49"/>
<evidence type="ECO:0000256" key="4">
    <source>
        <dbReference type="ARBA" id="ARBA00022490"/>
    </source>
</evidence>
<dbReference type="EMBL" id="LAKJ01000010">
    <property type="protein sequence ID" value="KKI64067.1"/>
    <property type="molecule type" value="Genomic_DNA"/>
</dbReference>
<evidence type="ECO:0000256" key="5">
    <source>
        <dbReference type="ARBA" id="ARBA00022694"/>
    </source>
</evidence>
<accession>A0A0M2NVS3</accession>
<name>A0A0M2NVS3_STACC</name>
<evidence type="ECO:0000256" key="7">
    <source>
        <dbReference type="ARBA" id="ARBA00022741"/>
    </source>
</evidence>
<evidence type="ECO:0000256" key="8">
    <source>
        <dbReference type="ARBA" id="ARBA00022840"/>
    </source>
</evidence>
<gene>
    <name evidence="11" type="ORF">UF66_0048</name>
</gene>
<dbReference type="Proteomes" id="UP000034455">
    <property type="component" value="Unassembled WGS sequence"/>
</dbReference>
<protein>
    <recommendedName>
        <fullName evidence="3">tRNA threonylcarbamoyladenosine biosynthesis protein TsaE</fullName>
    </recommendedName>
    <alternativeName>
        <fullName evidence="10">t(6)A37 threonylcarbamoyladenosine biosynthesis protein TsaE</fullName>
    </alternativeName>
</protein>
<comment type="subcellular location">
    <subcellularLocation>
        <location evidence="1">Cytoplasm</location>
    </subcellularLocation>
</comment>
<dbReference type="GO" id="GO:0046872">
    <property type="term" value="F:metal ion binding"/>
    <property type="evidence" value="ECO:0007669"/>
    <property type="project" value="UniProtKB-KW"/>
</dbReference>
<dbReference type="GO" id="GO:0005524">
    <property type="term" value="F:ATP binding"/>
    <property type="evidence" value="ECO:0007669"/>
    <property type="project" value="UniProtKB-KW"/>
</dbReference>
<evidence type="ECO:0000313" key="12">
    <source>
        <dbReference type="Proteomes" id="UP000034455"/>
    </source>
</evidence>
<evidence type="ECO:0000256" key="1">
    <source>
        <dbReference type="ARBA" id="ARBA00004496"/>
    </source>
</evidence>
<dbReference type="Gene3D" id="3.40.50.300">
    <property type="entry name" value="P-loop containing nucleotide triphosphate hydrolases"/>
    <property type="match status" value="1"/>
</dbReference>
<keyword evidence="9" id="KW-0460">Magnesium</keyword>
<comment type="similarity">
    <text evidence="2">Belongs to the TsaE family.</text>
</comment>
<dbReference type="GeneID" id="58097049"/>
<dbReference type="GO" id="GO:0002949">
    <property type="term" value="P:tRNA threonylcarbamoyladenosine modification"/>
    <property type="evidence" value="ECO:0007669"/>
    <property type="project" value="InterPro"/>
</dbReference>
<sequence length="153" mass="17385">MIKINDLESLAHFAEVLAKHLSAGDIILLNGDLGAGKTTLTQFIGKAIGVKRNINSPTFNIIKSYQGSAFKLHHMDCYRLEDSEEDLGFDEYFEDEAVTLIEWSVFIESFLPDDHLTINIKTINETKRHLEIKAVGEHYQKLKEVVEYDISVD</sequence>
<dbReference type="NCBIfam" id="TIGR00150">
    <property type="entry name" value="T6A_YjeE"/>
    <property type="match status" value="1"/>
</dbReference>
<keyword evidence="4" id="KW-0963">Cytoplasm</keyword>
<keyword evidence="7" id="KW-0547">Nucleotide-binding</keyword>
<evidence type="ECO:0000256" key="3">
    <source>
        <dbReference type="ARBA" id="ARBA00019010"/>
    </source>
</evidence>
<dbReference type="SUPFAM" id="SSF52540">
    <property type="entry name" value="P-loop containing nucleoside triphosphate hydrolases"/>
    <property type="match status" value="1"/>
</dbReference>
<dbReference type="PANTHER" id="PTHR33540">
    <property type="entry name" value="TRNA THREONYLCARBAMOYLADENOSINE BIOSYNTHESIS PROTEIN TSAE"/>
    <property type="match status" value="1"/>
</dbReference>
<evidence type="ECO:0000256" key="9">
    <source>
        <dbReference type="ARBA" id="ARBA00022842"/>
    </source>
</evidence>
<dbReference type="InterPro" id="IPR003442">
    <property type="entry name" value="T6A_TsaE"/>
</dbReference>
<dbReference type="Pfam" id="PF02367">
    <property type="entry name" value="TsaE"/>
    <property type="match status" value="1"/>
</dbReference>
<dbReference type="RefSeq" id="WP_019469542.1">
    <property type="nucleotide sequence ID" value="NZ_BKAS01000014.1"/>
</dbReference>
<dbReference type="InterPro" id="IPR027417">
    <property type="entry name" value="P-loop_NTPase"/>
</dbReference>
<evidence type="ECO:0000256" key="6">
    <source>
        <dbReference type="ARBA" id="ARBA00022723"/>
    </source>
</evidence>
<evidence type="ECO:0000313" key="11">
    <source>
        <dbReference type="EMBL" id="KKI64067.1"/>
    </source>
</evidence>
<evidence type="ECO:0000256" key="2">
    <source>
        <dbReference type="ARBA" id="ARBA00007599"/>
    </source>
</evidence>
<dbReference type="AlphaFoldDB" id="A0A0M2NVS3"/>
<proteinExistence type="inferred from homology"/>
<reference evidence="11 12" key="1">
    <citation type="submission" date="2015-03" db="EMBL/GenBank/DDBJ databases">
        <title>Genome Assembly of Staphylococcus cohnii subsp. cohnii strain G22B2.</title>
        <authorList>
            <person name="Nair G."/>
            <person name="Kaur G."/>
            <person name="Khatri I."/>
            <person name="Singh N.K."/>
            <person name="Sathyabama S."/>
            <person name="Maurya S.K."/>
            <person name="Subramanian S."/>
            <person name="Agrewala J.N."/>
            <person name="Mayilraj S."/>
        </authorList>
    </citation>
    <scope>NUCLEOTIDE SEQUENCE [LARGE SCALE GENOMIC DNA]</scope>
    <source>
        <strain evidence="11 12">G22B2</strain>
    </source>
</reference>
<keyword evidence="5" id="KW-0819">tRNA processing</keyword>
<evidence type="ECO:0000256" key="10">
    <source>
        <dbReference type="ARBA" id="ARBA00032441"/>
    </source>
</evidence>
<comment type="caution">
    <text evidence="11">The sequence shown here is derived from an EMBL/GenBank/DDBJ whole genome shotgun (WGS) entry which is preliminary data.</text>
</comment>
<dbReference type="GO" id="GO:0005737">
    <property type="term" value="C:cytoplasm"/>
    <property type="evidence" value="ECO:0007669"/>
    <property type="project" value="UniProtKB-SubCell"/>
</dbReference>